<comment type="catalytic activity">
    <reaction evidence="8">
        <text>Couples ATP hydrolysis with the unwinding of duplex DNA by translocating in the 3'-5' direction.</text>
        <dbReference type="EC" id="5.6.2.4"/>
    </reaction>
</comment>
<dbReference type="PANTHER" id="PTHR11070:SF2">
    <property type="entry name" value="ATP-DEPENDENT DNA HELICASE SRS2"/>
    <property type="match status" value="1"/>
</dbReference>
<evidence type="ECO:0000256" key="3">
    <source>
        <dbReference type="ARBA" id="ARBA00022801"/>
    </source>
</evidence>
<dbReference type="GO" id="GO:0003677">
    <property type="term" value="F:DNA binding"/>
    <property type="evidence" value="ECO:0007669"/>
    <property type="project" value="UniProtKB-KW"/>
</dbReference>
<dbReference type="Gene3D" id="1.10.10.160">
    <property type="match status" value="1"/>
</dbReference>
<dbReference type="PROSITE" id="PS51198">
    <property type="entry name" value="UVRD_HELICASE_ATP_BIND"/>
    <property type="match status" value="1"/>
</dbReference>
<dbReference type="GO" id="GO:0005524">
    <property type="term" value="F:ATP binding"/>
    <property type="evidence" value="ECO:0007669"/>
    <property type="project" value="UniProtKB-UniRule"/>
</dbReference>
<dbReference type="Gene3D" id="3.40.50.300">
    <property type="entry name" value="P-loop containing nucleotide triphosphate hydrolases"/>
    <property type="match status" value="2"/>
</dbReference>
<dbReference type="PANTHER" id="PTHR11070">
    <property type="entry name" value="UVRD / RECB / PCRA DNA HELICASE FAMILY MEMBER"/>
    <property type="match status" value="1"/>
</dbReference>
<gene>
    <name evidence="16" type="ORF">HLH34_18865</name>
</gene>
<evidence type="ECO:0000256" key="5">
    <source>
        <dbReference type="ARBA" id="ARBA00022840"/>
    </source>
</evidence>
<dbReference type="GO" id="GO:0043138">
    <property type="term" value="F:3'-5' DNA helicase activity"/>
    <property type="evidence" value="ECO:0007669"/>
    <property type="project" value="UniProtKB-EC"/>
</dbReference>
<evidence type="ECO:0000256" key="12">
    <source>
        <dbReference type="PROSITE-ProRule" id="PRU00560"/>
    </source>
</evidence>
<comment type="catalytic activity">
    <reaction evidence="11">
        <text>ATP + H2O = ADP + phosphate + H(+)</text>
        <dbReference type="Rhea" id="RHEA:13065"/>
        <dbReference type="ChEBI" id="CHEBI:15377"/>
        <dbReference type="ChEBI" id="CHEBI:15378"/>
        <dbReference type="ChEBI" id="CHEBI:30616"/>
        <dbReference type="ChEBI" id="CHEBI:43474"/>
        <dbReference type="ChEBI" id="CHEBI:456216"/>
        <dbReference type="EC" id="5.6.2.4"/>
    </reaction>
</comment>
<evidence type="ECO:0000313" key="16">
    <source>
        <dbReference type="EMBL" id="MBB2191996.1"/>
    </source>
</evidence>
<dbReference type="InterPro" id="IPR027417">
    <property type="entry name" value="P-loop_NTPase"/>
</dbReference>
<evidence type="ECO:0000256" key="1">
    <source>
        <dbReference type="ARBA" id="ARBA00009922"/>
    </source>
</evidence>
<evidence type="ECO:0000256" key="9">
    <source>
        <dbReference type="ARBA" id="ARBA00034808"/>
    </source>
</evidence>
<dbReference type="PROSITE" id="PS51217">
    <property type="entry name" value="UVRD_HELICASE_CTER"/>
    <property type="match status" value="1"/>
</dbReference>
<accession>A0A7W4JW32</accession>
<evidence type="ECO:0000256" key="7">
    <source>
        <dbReference type="ARBA" id="ARBA00023235"/>
    </source>
</evidence>
<keyword evidence="5 12" id="KW-0067">ATP-binding</keyword>
<dbReference type="InterPro" id="IPR013986">
    <property type="entry name" value="DExx_box_DNA_helicase_dom_sf"/>
</dbReference>
<dbReference type="SUPFAM" id="SSF52540">
    <property type="entry name" value="P-loop containing nucleoside triphosphate hydrolases"/>
    <property type="match status" value="1"/>
</dbReference>
<dbReference type="Proteomes" id="UP000555756">
    <property type="component" value="Unassembled WGS sequence"/>
</dbReference>
<feature type="compositionally biased region" description="Polar residues" evidence="13">
    <location>
        <begin position="630"/>
        <end position="639"/>
    </location>
</feature>
<comment type="caution">
    <text evidence="16">The sequence shown here is derived from an EMBL/GenBank/DDBJ whole genome shotgun (WGS) entry which is preliminary data.</text>
</comment>
<evidence type="ECO:0000259" key="15">
    <source>
        <dbReference type="PROSITE" id="PS51217"/>
    </source>
</evidence>
<reference evidence="16 17" key="1">
    <citation type="submission" date="2020-04" db="EMBL/GenBank/DDBJ databases">
        <title>Description of novel Gluconacetobacter.</title>
        <authorList>
            <person name="Sombolestani A."/>
        </authorList>
    </citation>
    <scope>NUCLEOTIDE SEQUENCE [LARGE SCALE GENOMIC DNA]</scope>
    <source>
        <strain evidence="16 17">LMG 21311</strain>
    </source>
</reference>
<keyword evidence="6" id="KW-0238">DNA-binding</keyword>
<dbReference type="GO" id="GO:0000725">
    <property type="term" value="P:recombinational repair"/>
    <property type="evidence" value="ECO:0007669"/>
    <property type="project" value="TreeGrafter"/>
</dbReference>
<dbReference type="EC" id="5.6.2.4" evidence="9"/>
<proteinExistence type="inferred from homology"/>
<dbReference type="Pfam" id="PF00580">
    <property type="entry name" value="UvrD-helicase"/>
    <property type="match status" value="1"/>
</dbReference>
<keyword evidence="3 12" id="KW-0378">Hydrolase</keyword>
<keyword evidence="2 12" id="KW-0547">Nucleotide-binding</keyword>
<dbReference type="AlphaFoldDB" id="A0A7W4JW32"/>
<dbReference type="InterPro" id="IPR014017">
    <property type="entry name" value="DNA_helicase_UvrD-like_C"/>
</dbReference>
<dbReference type="Gene3D" id="1.10.486.10">
    <property type="entry name" value="PCRA, domain 4"/>
    <property type="match status" value="1"/>
</dbReference>
<organism evidence="16 17">
    <name type="scientific">Gluconacetobacter azotocaptans</name>
    <dbReference type="NCBI Taxonomy" id="142834"/>
    <lineage>
        <taxon>Bacteria</taxon>
        <taxon>Pseudomonadati</taxon>
        <taxon>Pseudomonadota</taxon>
        <taxon>Alphaproteobacteria</taxon>
        <taxon>Acetobacterales</taxon>
        <taxon>Acetobacteraceae</taxon>
        <taxon>Gluconacetobacter</taxon>
    </lineage>
</organism>
<dbReference type="EMBL" id="JABEQF010000036">
    <property type="protein sequence ID" value="MBB2191996.1"/>
    <property type="molecule type" value="Genomic_DNA"/>
</dbReference>
<evidence type="ECO:0000256" key="11">
    <source>
        <dbReference type="ARBA" id="ARBA00048988"/>
    </source>
</evidence>
<comment type="similarity">
    <text evidence="1">Belongs to the helicase family. UvrD subfamily.</text>
</comment>
<evidence type="ECO:0000256" key="4">
    <source>
        <dbReference type="ARBA" id="ARBA00022806"/>
    </source>
</evidence>
<evidence type="ECO:0000256" key="10">
    <source>
        <dbReference type="ARBA" id="ARBA00034923"/>
    </source>
</evidence>
<feature type="domain" description="UvrD-like helicase ATP-binding" evidence="14">
    <location>
        <begin position="1"/>
        <end position="293"/>
    </location>
</feature>
<keyword evidence="4 12" id="KW-0347">Helicase</keyword>
<evidence type="ECO:0000256" key="8">
    <source>
        <dbReference type="ARBA" id="ARBA00034617"/>
    </source>
</evidence>
<sequence>MAARLEGAVVVLAGAGTGKTATLVAGVCDRIERRKMRADRILAVTFTNKAAREMRERIASALGYDRTPAWVGTFHAHGCRQLRRDPGIAGLRSGFEILSAEDAVRLVRRILKGEGGVSDAALEDDGNSELFRKRVKRIAHYIGDFKERLIPPDEAWTAAGEQVGREQTDEAYLVREAARIYPLYQAALREANAADYGDLLLFPTRTMAGSEEYRREWAGRFDAVMVDEFQDVNLTQYRWLRLLARDHGEFFAVGDDAQSIYGWRGANIGYIRNFLKEFPHGRMVALERNFRSTGHILDAANAIIALDPHRLPKTLYTEEGAGEPIKVVAYRDGNQEARGIAGEIGRRAATGIPYHHIAVLYRYNYLSRVIEEQLLHQQIPYVLVGDTGFWQRGAVKDALSLFRLSVSPYDRQSDEAFRRVVNVPRRGVGGKTLAQLELAAREQSLSLFAAAERAPGFGVVAGKLQAFLATIHDVAAETDLTIAERIERLLWRVGYFEMLRAQGEEGKDPLENLNELLGIAENFSSVENLFDHAALGAGAPGDGLDGRVRLMTIHGAKGLEFPEIFLPGWESTLFPQTGDNVDQDEERRLAYVALTRPMKRATISWCAMRGNRPAEPSRFIEELPPACAKTASTPQNQSTPPRPAVPMRR</sequence>
<dbReference type="InterPro" id="IPR000212">
    <property type="entry name" value="DNA_helicase_UvrD/REP"/>
</dbReference>
<evidence type="ECO:0000256" key="13">
    <source>
        <dbReference type="SAM" id="MobiDB-lite"/>
    </source>
</evidence>
<evidence type="ECO:0000259" key="14">
    <source>
        <dbReference type="PROSITE" id="PS51198"/>
    </source>
</evidence>
<dbReference type="RefSeq" id="WP_183121102.1">
    <property type="nucleotide sequence ID" value="NZ_JABEQF010000036.1"/>
</dbReference>
<dbReference type="CDD" id="cd17932">
    <property type="entry name" value="DEXQc_UvrD"/>
    <property type="match status" value="1"/>
</dbReference>
<feature type="domain" description="UvrD-like helicase C-terminal" evidence="15">
    <location>
        <begin position="294"/>
        <end position="558"/>
    </location>
</feature>
<dbReference type="InterPro" id="IPR014016">
    <property type="entry name" value="UvrD-like_ATP-bd"/>
</dbReference>
<name>A0A7W4JW32_9PROT</name>
<evidence type="ECO:0000256" key="2">
    <source>
        <dbReference type="ARBA" id="ARBA00022741"/>
    </source>
</evidence>
<feature type="region of interest" description="Disordered" evidence="13">
    <location>
        <begin position="624"/>
        <end position="649"/>
    </location>
</feature>
<keyword evidence="17" id="KW-1185">Reference proteome</keyword>
<protein>
    <recommendedName>
        <fullName evidence="9">DNA 3'-5' helicase</fullName>
        <ecNumber evidence="9">5.6.2.4</ecNumber>
    </recommendedName>
    <alternativeName>
        <fullName evidence="10">DNA 3'-5' helicase II</fullName>
    </alternativeName>
</protein>
<dbReference type="GO" id="GO:0016787">
    <property type="term" value="F:hydrolase activity"/>
    <property type="evidence" value="ECO:0007669"/>
    <property type="project" value="UniProtKB-UniRule"/>
</dbReference>
<dbReference type="Pfam" id="PF13361">
    <property type="entry name" value="UvrD_C"/>
    <property type="match status" value="1"/>
</dbReference>
<keyword evidence="7" id="KW-0413">Isomerase</keyword>
<feature type="compositionally biased region" description="Pro residues" evidence="13">
    <location>
        <begin position="640"/>
        <end position="649"/>
    </location>
</feature>
<evidence type="ECO:0000256" key="6">
    <source>
        <dbReference type="ARBA" id="ARBA00023125"/>
    </source>
</evidence>
<evidence type="ECO:0000313" key="17">
    <source>
        <dbReference type="Proteomes" id="UP000555756"/>
    </source>
</evidence>
<feature type="binding site" evidence="12">
    <location>
        <begin position="13"/>
        <end position="20"/>
    </location>
    <ligand>
        <name>ATP</name>
        <dbReference type="ChEBI" id="CHEBI:30616"/>
    </ligand>
</feature>